<dbReference type="PROSITE" id="PS50888">
    <property type="entry name" value="BHLH"/>
    <property type="match status" value="1"/>
</dbReference>
<evidence type="ECO:0000256" key="2">
    <source>
        <dbReference type="ARBA" id="ARBA00005510"/>
    </source>
</evidence>
<dbReference type="CDD" id="cd11393">
    <property type="entry name" value="bHLH_AtbHLH_like"/>
    <property type="match status" value="1"/>
</dbReference>
<evidence type="ECO:0000313" key="9">
    <source>
        <dbReference type="Proteomes" id="UP000797356"/>
    </source>
</evidence>
<dbReference type="GO" id="GO:0000981">
    <property type="term" value="F:DNA-binding transcription factor activity, RNA polymerase II-specific"/>
    <property type="evidence" value="ECO:0007669"/>
    <property type="project" value="TreeGrafter"/>
</dbReference>
<dbReference type="GO" id="GO:0046983">
    <property type="term" value="F:protein dimerization activity"/>
    <property type="evidence" value="ECO:0007669"/>
    <property type="project" value="InterPro"/>
</dbReference>
<evidence type="ECO:0000259" key="7">
    <source>
        <dbReference type="PROSITE" id="PS50888"/>
    </source>
</evidence>
<keyword evidence="3" id="KW-0805">Transcription regulation</keyword>
<evidence type="ECO:0000256" key="1">
    <source>
        <dbReference type="ARBA" id="ARBA00004123"/>
    </source>
</evidence>
<comment type="similarity">
    <text evidence="2">Belongs to the bHLH protein family.</text>
</comment>
<dbReference type="GO" id="GO:0000978">
    <property type="term" value="F:RNA polymerase II cis-regulatory region sequence-specific DNA binding"/>
    <property type="evidence" value="ECO:0007669"/>
    <property type="project" value="TreeGrafter"/>
</dbReference>
<comment type="subcellular location">
    <subcellularLocation>
        <location evidence="1">Nucleus</location>
    </subcellularLocation>
</comment>
<dbReference type="AlphaFoldDB" id="A0A8K0IUL2"/>
<dbReference type="PANTHER" id="PTHR16223">
    <property type="entry name" value="TRANSCRIPTION FACTOR BHLH83-RELATED"/>
    <property type="match status" value="1"/>
</dbReference>
<dbReference type="InterPro" id="IPR036638">
    <property type="entry name" value="HLH_DNA-bd_sf"/>
</dbReference>
<dbReference type="Gene3D" id="4.10.280.10">
    <property type="entry name" value="Helix-loop-helix DNA-binding domain"/>
    <property type="match status" value="1"/>
</dbReference>
<evidence type="ECO:0000313" key="8">
    <source>
        <dbReference type="EMBL" id="KAG1367896.1"/>
    </source>
</evidence>
<feature type="compositionally biased region" description="Polar residues" evidence="6">
    <location>
        <begin position="165"/>
        <end position="176"/>
    </location>
</feature>
<name>A0A8K0IUL2_COCNU</name>
<dbReference type="OrthoDB" id="1839773at2759"/>
<accession>A0A8K0IUL2</accession>
<gene>
    <name evidence="8" type="ORF">COCNU_14G003640</name>
</gene>
<dbReference type="InterPro" id="IPR011598">
    <property type="entry name" value="bHLH_dom"/>
</dbReference>
<dbReference type="Proteomes" id="UP000797356">
    <property type="component" value="Chromosome 14"/>
</dbReference>
<feature type="region of interest" description="Disordered" evidence="6">
    <location>
        <begin position="158"/>
        <end position="194"/>
    </location>
</feature>
<dbReference type="InterPro" id="IPR045239">
    <property type="entry name" value="bHLH95_bHLH"/>
</dbReference>
<keyword evidence="9" id="KW-1185">Reference proteome</keyword>
<feature type="compositionally biased region" description="Low complexity" evidence="6">
    <location>
        <begin position="10"/>
        <end position="20"/>
    </location>
</feature>
<organism evidence="8 9">
    <name type="scientific">Cocos nucifera</name>
    <name type="common">Coconut palm</name>
    <dbReference type="NCBI Taxonomy" id="13894"/>
    <lineage>
        <taxon>Eukaryota</taxon>
        <taxon>Viridiplantae</taxon>
        <taxon>Streptophyta</taxon>
        <taxon>Embryophyta</taxon>
        <taxon>Tracheophyta</taxon>
        <taxon>Spermatophyta</taxon>
        <taxon>Magnoliopsida</taxon>
        <taxon>Liliopsida</taxon>
        <taxon>Arecaceae</taxon>
        <taxon>Arecoideae</taxon>
        <taxon>Cocoseae</taxon>
        <taxon>Attaleinae</taxon>
        <taxon>Cocos</taxon>
    </lineage>
</organism>
<evidence type="ECO:0000256" key="6">
    <source>
        <dbReference type="SAM" id="MobiDB-lite"/>
    </source>
</evidence>
<dbReference type="SUPFAM" id="SSF47459">
    <property type="entry name" value="HLH, helix-loop-helix DNA-binding domain"/>
    <property type="match status" value="1"/>
</dbReference>
<protein>
    <submittedName>
        <fullName evidence="8">Transcription factor bHLH68</fullName>
    </submittedName>
</protein>
<comment type="caution">
    <text evidence="8">The sequence shown here is derived from an EMBL/GenBank/DDBJ whole genome shotgun (WGS) entry which is preliminary data.</text>
</comment>
<keyword evidence="4" id="KW-0804">Transcription</keyword>
<keyword evidence="5" id="KW-0539">Nucleus</keyword>
<sequence length="360" mass="39145">MSNLRPPPQQTSLLLPSFSTTTTTSFSSSSSSVFPPNPPNSQLSNFLPMTLWHDSQELPESWSQLLLGVLMEEDSCGFTPFPVKRMENWEDQLLYPSANTHTVDAKQEISERGYEYGHGNEEIQACRSPWSQVLPTSSPRSCVTSFSSNVLDISNSKAERKHLQPENSSECNSTTGAALKKARVQDSSAQSPLKVRKQRLGDRITALHQLVSPFGKTDTASVLLEAIGYIRFLQSQIEVLSSPYLGGGTRSMRQSGKGERSSIFPEDPGQLLNDTCMKRRGAANYQDGDDEPKDLKSRGLCLVPVSYTMHVGGDSGVDCWAPAFGGGFSIDCTESAACLGLMSGYSIISGHSANPKVDCS</sequence>
<feature type="domain" description="BHLH" evidence="7">
    <location>
        <begin position="184"/>
        <end position="233"/>
    </location>
</feature>
<evidence type="ECO:0000256" key="4">
    <source>
        <dbReference type="ARBA" id="ARBA00023163"/>
    </source>
</evidence>
<dbReference type="EMBL" id="CM017885">
    <property type="protein sequence ID" value="KAG1367896.1"/>
    <property type="molecule type" value="Genomic_DNA"/>
</dbReference>
<proteinExistence type="inferred from homology"/>
<reference evidence="8" key="1">
    <citation type="journal article" date="2017" name="Gigascience">
        <title>The genome draft of coconut (Cocos nucifera).</title>
        <authorList>
            <person name="Xiao Y."/>
            <person name="Xu P."/>
            <person name="Fan H."/>
            <person name="Baudouin L."/>
            <person name="Xia W."/>
            <person name="Bocs S."/>
            <person name="Xu J."/>
            <person name="Li Q."/>
            <person name="Guo A."/>
            <person name="Zhou L."/>
            <person name="Li J."/>
            <person name="Wu Y."/>
            <person name="Ma Z."/>
            <person name="Armero A."/>
            <person name="Issali A.E."/>
            <person name="Liu N."/>
            <person name="Peng M."/>
            <person name="Yang Y."/>
        </authorList>
    </citation>
    <scope>NUCLEOTIDE SEQUENCE</scope>
    <source>
        <tissue evidence="8">Spear leaf of Hainan Tall coconut</tissue>
    </source>
</reference>
<evidence type="ECO:0000256" key="5">
    <source>
        <dbReference type="ARBA" id="ARBA00023242"/>
    </source>
</evidence>
<dbReference type="PANTHER" id="PTHR16223:SF53">
    <property type="entry name" value="TRANSCRIPTION FACTOR BHLH68-LIKE"/>
    <property type="match status" value="1"/>
</dbReference>
<reference evidence="8" key="2">
    <citation type="submission" date="2019-07" db="EMBL/GenBank/DDBJ databases">
        <authorList>
            <person name="Yang Y."/>
            <person name="Bocs S."/>
            <person name="Baudouin L."/>
        </authorList>
    </citation>
    <scope>NUCLEOTIDE SEQUENCE</scope>
    <source>
        <tissue evidence="8">Spear leaf of Hainan Tall coconut</tissue>
    </source>
</reference>
<feature type="region of interest" description="Disordered" evidence="6">
    <location>
        <begin position="1"/>
        <end position="20"/>
    </location>
</feature>
<evidence type="ECO:0000256" key="3">
    <source>
        <dbReference type="ARBA" id="ARBA00023015"/>
    </source>
</evidence>
<dbReference type="InterPro" id="IPR045843">
    <property type="entry name" value="IND-like"/>
</dbReference>
<dbReference type="GO" id="GO:0005634">
    <property type="term" value="C:nucleus"/>
    <property type="evidence" value="ECO:0007669"/>
    <property type="project" value="UniProtKB-SubCell"/>
</dbReference>